<dbReference type="Proteomes" id="UP000437709">
    <property type="component" value="Unassembled WGS sequence"/>
</dbReference>
<dbReference type="PANTHER" id="PTHR30061:SF50">
    <property type="entry name" value="MALTOSE_MALTODEXTRIN-BINDING PERIPLASMIC PROTEIN"/>
    <property type="match status" value="1"/>
</dbReference>
<dbReference type="Pfam" id="PF13416">
    <property type="entry name" value="SBP_bac_8"/>
    <property type="match status" value="1"/>
</dbReference>
<dbReference type="GO" id="GO:0015768">
    <property type="term" value="P:maltose transport"/>
    <property type="evidence" value="ECO:0007669"/>
    <property type="project" value="TreeGrafter"/>
</dbReference>
<dbReference type="OrthoDB" id="366726at2"/>
<dbReference type="PANTHER" id="PTHR30061">
    <property type="entry name" value="MALTOSE-BINDING PERIPLASMIC PROTEIN"/>
    <property type="match status" value="1"/>
</dbReference>
<dbReference type="AlphaFoldDB" id="A0A6N7EGP0"/>
<keyword evidence="5" id="KW-1185">Reference proteome</keyword>
<gene>
    <name evidence="4" type="ORF">GB881_09590</name>
</gene>
<dbReference type="GO" id="GO:0042956">
    <property type="term" value="P:maltodextrin transmembrane transport"/>
    <property type="evidence" value="ECO:0007669"/>
    <property type="project" value="TreeGrafter"/>
</dbReference>
<proteinExistence type="inferred from homology"/>
<evidence type="ECO:0000256" key="2">
    <source>
        <dbReference type="ARBA" id="ARBA00022448"/>
    </source>
</evidence>
<evidence type="ECO:0000256" key="3">
    <source>
        <dbReference type="ARBA" id="ARBA00022729"/>
    </source>
</evidence>
<dbReference type="GO" id="GO:1901982">
    <property type="term" value="F:maltose binding"/>
    <property type="evidence" value="ECO:0007669"/>
    <property type="project" value="TreeGrafter"/>
</dbReference>
<dbReference type="InterPro" id="IPR006059">
    <property type="entry name" value="SBP"/>
</dbReference>
<dbReference type="Gene3D" id="3.40.190.10">
    <property type="entry name" value="Periplasmic binding protein-like II"/>
    <property type="match status" value="1"/>
</dbReference>
<comment type="caution">
    <text evidence="4">The sequence shown here is derived from an EMBL/GenBank/DDBJ whole genome shotgun (WGS) entry which is preliminary data.</text>
</comment>
<evidence type="ECO:0000313" key="5">
    <source>
        <dbReference type="Proteomes" id="UP000437709"/>
    </source>
</evidence>
<evidence type="ECO:0000256" key="1">
    <source>
        <dbReference type="ARBA" id="ARBA00008520"/>
    </source>
</evidence>
<comment type="similarity">
    <text evidence="1">Belongs to the bacterial solute-binding protein 1 family.</text>
</comment>
<keyword evidence="2" id="KW-0813">Transport</keyword>
<dbReference type="SUPFAM" id="SSF53850">
    <property type="entry name" value="Periplasmic binding protein-like II"/>
    <property type="match status" value="1"/>
</dbReference>
<reference evidence="4 5" key="1">
    <citation type="submission" date="2019-10" db="EMBL/GenBank/DDBJ databases">
        <title>Georgenia wutianyii sp. nov. and Georgenia yuyongxinii sp. nov. isolated from plateau pika (Ochotona curzoniae) in the Qinghai-Tibet plateau of China.</title>
        <authorList>
            <person name="Tian Z."/>
        </authorList>
    </citation>
    <scope>NUCLEOTIDE SEQUENCE [LARGE SCALE GENOMIC DNA]</scope>
    <source>
        <strain evidence="4 5">JCM 19765</strain>
    </source>
</reference>
<dbReference type="EMBL" id="WHPC01000031">
    <property type="protein sequence ID" value="MPV37299.1"/>
    <property type="molecule type" value="Genomic_DNA"/>
</dbReference>
<sequence length="425" mass="43830">MSTKRPSGRRYGVLVLVGAITVALSACGGGSGFDDGGDTAGTDGGSEGGSGSLDVLIASSGDAETQAVEEAVAAWSEESGTEASVNVAADLPQQLSQGFAAGSPPDVFYVSTDHFPGYAANGSLEPYADQLENVDDFYPELVNSFTFEDQLYCAPKDFSTLALIINDEAWSAAGLTEDDYPTTWEELAEVAATLTTDTQVGLSFGPEWQRIGVFMAQAGGGLVSEDGSEAVVDSPENAEALTFVKEQLTAGNVKYPSEVGTGWGGEAFGTAAAAMTIEGNWITGAMQNDFPDVGYTAVSLPEGPAGPGTLQFTNCWGIAADSQNKEAAVALVEHLTTTEQQLEFARAFGVMPSVQSAADSYLEEFPEMEAFLSGVDYAQGVPPIDGVAAVVSDFNAQLEGLAGAEPQAILTSVQSSMSAAVAEAS</sequence>
<dbReference type="RefSeq" id="WP_152195440.1">
    <property type="nucleotide sequence ID" value="NZ_VUKD01000003.1"/>
</dbReference>
<dbReference type="PROSITE" id="PS51257">
    <property type="entry name" value="PROKAR_LIPOPROTEIN"/>
    <property type="match status" value="1"/>
</dbReference>
<organism evidence="4 5">
    <name type="scientific">Georgenia subflava</name>
    <dbReference type="NCBI Taxonomy" id="1622177"/>
    <lineage>
        <taxon>Bacteria</taxon>
        <taxon>Bacillati</taxon>
        <taxon>Actinomycetota</taxon>
        <taxon>Actinomycetes</taxon>
        <taxon>Micrococcales</taxon>
        <taxon>Bogoriellaceae</taxon>
        <taxon>Georgenia</taxon>
    </lineage>
</organism>
<keyword evidence="3" id="KW-0732">Signal</keyword>
<evidence type="ECO:0000313" key="4">
    <source>
        <dbReference type="EMBL" id="MPV37299.1"/>
    </source>
</evidence>
<dbReference type="GO" id="GO:0055052">
    <property type="term" value="C:ATP-binding cassette (ABC) transporter complex, substrate-binding subunit-containing"/>
    <property type="evidence" value="ECO:0007669"/>
    <property type="project" value="TreeGrafter"/>
</dbReference>
<protein>
    <submittedName>
        <fullName evidence="4">Extracellular solute-binding protein</fullName>
    </submittedName>
</protein>
<accession>A0A6N7EGP0</accession>
<name>A0A6N7EGP0_9MICO</name>